<proteinExistence type="predicted"/>
<sequence length="509" mass="56769">MAGIDIQVGVMGSIHDQAMQYIYQQVLQRVLEHLSQAQKASLQLLIQRLIVAAGGLERIKGLRLMFVFDASLRCAQALACVRAAQLSIAARAPHTFHLRIATAWQAGMSTTTQANIDNTFSRLFMHDDPRIELLVLDADELLPYDIRRAPSEAQQLAERQEWLLCGHLGGGSPRMANFASHGYLHLAELARQAITWQGRVDAVINADSLADRKRYLAWSRRSLRYADLLGVRPIHSCAAALLEGMSELRRRYVDLLQGREQAYLPTPANPDLGEQPALRFITIHDLVADHESLHAERLSRFLGFNYDQQADPCGHSGIANPMLLAHLQGLKAEFVDNTHYCHGIELYLQQTREQMQRSNIFAAVETCIFDYWQSGELEQRRAEANDFALQAYGLSEAQLVCQLFSPFVGRGAQLETFLCRCHPGMLVAMPYLHKALQGQSAPEPVVQWLVDTGGLPMPILQKLYGRDALAGASEQCLLTRLRVRGADLRHLNYRAANSVLGKGEQAGSC</sequence>
<comment type="caution">
    <text evidence="1">The sequence shown here is derived from an EMBL/GenBank/DDBJ whole genome shotgun (WGS) entry which is preliminary data.</text>
</comment>
<evidence type="ECO:0000313" key="2">
    <source>
        <dbReference type="Proteomes" id="UP000745663"/>
    </source>
</evidence>
<dbReference type="EMBL" id="JACOPV010000002">
    <property type="protein sequence ID" value="MBM5456764.1"/>
    <property type="molecule type" value="Genomic_DNA"/>
</dbReference>
<gene>
    <name evidence="1" type="ORF">H8F21_04155</name>
</gene>
<evidence type="ECO:0000313" key="1">
    <source>
        <dbReference type="EMBL" id="MBM5456764.1"/>
    </source>
</evidence>
<dbReference type="RefSeq" id="WP_203482254.1">
    <property type="nucleotide sequence ID" value="NZ_JACOPV010000002.1"/>
</dbReference>
<protein>
    <submittedName>
        <fullName evidence="1">Uncharacterized protein</fullName>
    </submittedName>
</protein>
<name>A0ABS2BT03_9PSED</name>
<organism evidence="1 2">
    <name type="scientific">Pseudomonas arcuscaelestis</name>
    <dbReference type="NCBI Taxonomy" id="2710591"/>
    <lineage>
        <taxon>Bacteria</taxon>
        <taxon>Pseudomonadati</taxon>
        <taxon>Pseudomonadota</taxon>
        <taxon>Gammaproteobacteria</taxon>
        <taxon>Pseudomonadales</taxon>
        <taxon>Pseudomonadaceae</taxon>
        <taxon>Pseudomonas</taxon>
    </lineage>
</organism>
<keyword evidence="2" id="KW-1185">Reference proteome</keyword>
<reference evidence="1 2" key="1">
    <citation type="submission" date="2020-08" db="EMBL/GenBank/DDBJ databases">
        <title>Description of novel Pseudomonas species.</title>
        <authorList>
            <person name="Duman M."/>
            <person name="Mulet M."/>
            <person name="Altun S."/>
            <person name="Saticioglu I.B."/>
            <person name="Lalucat J."/>
            <person name="Garcia-Valdes E."/>
        </authorList>
    </citation>
    <scope>NUCLEOTIDE SEQUENCE [LARGE SCALE GENOMIC DNA]</scope>
    <source>
        <strain evidence="1 2">P66</strain>
    </source>
</reference>
<dbReference type="Proteomes" id="UP000745663">
    <property type="component" value="Unassembled WGS sequence"/>
</dbReference>
<accession>A0ABS2BT03</accession>